<evidence type="ECO:0000313" key="3">
    <source>
        <dbReference type="Proteomes" id="UP000014680"/>
    </source>
</evidence>
<dbReference type="InterPro" id="IPR004875">
    <property type="entry name" value="DDE_SF_endonuclease_dom"/>
</dbReference>
<proteinExistence type="predicted"/>
<dbReference type="GO" id="GO:0003677">
    <property type="term" value="F:DNA binding"/>
    <property type="evidence" value="ECO:0007669"/>
    <property type="project" value="TreeGrafter"/>
</dbReference>
<dbReference type="PANTHER" id="PTHR19303">
    <property type="entry name" value="TRANSPOSON"/>
    <property type="match status" value="1"/>
</dbReference>
<sequence>MVTGKHASLIYNLDEVGFDLFVDGKKKAVCVDTLSGEAVYTTLGERGDRITLLGCICADGKPTKPMVITFRLQLDGNVLININSSAVVVTQKVGFINSEFFFEWVEKILVPDVKRKRKELKLKREKAILIMDGFKTHSTVRVLDLLKRNRIDVLFLVPHSSHICQHCDLCLFSSLKAHLAKDELIDIEMGLLGTSESFFISSDLFSDLVNKRQNMRLFAMSKIERRIVCIVDSFFAKARPEIIKSFFEQAGIVLTRKEHKEGSSICGFQSDSLVPIAKCDFTHARRLKKFLGNDIFVEEFAEKVGSIERISLETKDQRKKRLSKKDKDE</sequence>
<dbReference type="InterPro" id="IPR050863">
    <property type="entry name" value="CenT-Element_Derived"/>
</dbReference>
<name>L7FLL5_ENTIV</name>
<keyword evidence="3" id="KW-1185">Reference proteome</keyword>
<dbReference type="InterPro" id="IPR036397">
    <property type="entry name" value="RNaseH_sf"/>
</dbReference>
<evidence type="ECO:0000259" key="1">
    <source>
        <dbReference type="Pfam" id="PF03184"/>
    </source>
</evidence>
<dbReference type="Gene3D" id="3.30.420.10">
    <property type="entry name" value="Ribonuclease H-like superfamily/Ribonuclease H"/>
    <property type="match status" value="1"/>
</dbReference>
<protein>
    <recommendedName>
        <fullName evidence="1">DDE-1 domain-containing protein</fullName>
    </recommendedName>
</protein>
<dbReference type="GO" id="GO:0005634">
    <property type="term" value="C:nucleus"/>
    <property type="evidence" value="ECO:0007669"/>
    <property type="project" value="TreeGrafter"/>
</dbReference>
<dbReference type="GeneID" id="14887688"/>
<dbReference type="RefSeq" id="XP_004255479.1">
    <property type="nucleotide sequence ID" value="XM_004255431.1"/>
</dbReference>
<dbReference type="KEGG" id="eiv:EIN_530280"/>
<organism evidence="2 3">
    <name type="scientific">Entamoeba invadens IP1</name>
    <dbReference type="NCBI Taxonomy" id="370355"/>
    <lineage>
        <taxon>Eukaryota</taxon>
        <taxon>Amoebozoa</taxon>
        <taxon>Evosea</taxon>
        <taxon>Archamoebae</taxon>
        <taxon>Mastigamoebida</taxon>
        <taxon>Entamoebidae</taxon>
        <taxon>Entamoeba</taxon>
    </lineage>
</organism>
<gene>
    <name evidence="2" type="ORF">EIN_530280</name>
</gene>
<evidence type="ECO:0000313" key="2">
    <source>
        <dbReference type="EMBL" id="ELP88708.1"/>
    </source>
</evidence>
<accession>L7FLL5</accession>
<dbReference type="Pfam" id="PF03184">
    <property type="entry name" value="DDE_1"/>
    <property type="match status" value="1"/>
</dbReference>
<dbReference type="VEuPathDB" id="AmoebaDB:EIN_530280"/>
<feature type="domain" description="DDE-1" evidence="1">
    <location>
        <begin position="51"/>
        <end position="179"/>
    </location>
</feature>
<dbReference type="AlphaFoldDB" id="L7FLL5"/>
<dbReference type="EMBL" id="KB206706">
    <property type="protein sequence ID" value="ELP88708.1"/>
    <property type="molecule type" value="Genomic_DNA"/>
</dbReference>
<dbReference type="Proteomes" id="UP000014680">
    <property type="component" value="Unassembled WGS sequence"/>
</dbReference>
<reference evidence="2 3" key="1">
    <citation type="submission" date="2012-10" db="EMBL/GenBank/DDBJ databases">
        <authorList>
            <person name="Zafar N."/>
            <person name="Inman J."/>
            <person name="Hall N."/>
            <person name="Lorenzi H."/>
            <person name="Caler E."/>
        </authorList>
    </citation>
    <scope>NUCLEOTIDE SEQUENCE [LARGE SCALE GENOMIC DNA]</scope>
    <source>
        <strain evidence="2 3">IP1</strain>
    </source>
</reference>
<dbReference type="OrthoDB" id="10035668at2759"/>